<sequence>MSCDLTVKILLVLGMGSCPSLWAADNLLFRGTLIEPLPCEINNGGKVDVDFKEVGVNKVNGVNYEKTMDYKITCGPNATGRDMTLTLIGLQTDYDSAAVKTTVQNLGIRVLQNGTPLTLNKAININPADPPKLTAVPVKKPGTVLEKGDFSATATLQAKYQ</sequence>
<dbReference type="InterPro" id="IPR000259">
    <property type="entry name" value="Adhesion_dom_fimbrial"/>
</dbReference>
<dbReference type="Proteomes" id="UP000624159">
    <property type="component" value="Unassembled WGS sequence"/>
</dbReference>
<evidence type="ECO:0000256" key="1">
    <source>
        <dbReference type="SAM" id="SignalP"/>
    </source>
</evidence>
<dbReference type="RefSeq" id="WP_061322022.1">
    <property type="nucleotide sequence ID" value="NZ_CP014474.1"/>
</dbReference>
<keyword evidence="4" id="KW-1185">Reference proteome</keyword>
<accession>A0ABS0MIM5</accession>
<proteinExistence type="predicted"/>
<dbReference type="SUPFAM" id="SSF49401">
    <property type="entry name" value="Bacterial adhesins"/>
    <property type="match status" value="1"/>
</dbReference>
<dbReference type="InterPro" id="IPR050263">
    <property type="entry name" value="Bact_Fimbrial_Adh_Pro"/>
</dbReference>
<feature type="signal peptide" evidence="1">
    <location>
        <begin position="1"/>
        <end position="23"/>
    </location>
</feature>
<reference evidence="3 4" key="1">
    <citation type="submission" date="2020-11" db="EMBL/GenBank/DDBJ databases">
        <title>Enhanced detection system for hospital associated transmission using whole genome sequencing surveillance.</title>
        <authorList>
            <person name="Harrison L.H."/>
            <person name="Van Tyne D."/>
            <person name="Marsh J.W."/>
            <person name="Griffith M.P."/>
            <person name="Snyder D.J."/>
            <person name="Cooper V.S."/>
            <person name="Mustapha M."/>
        </authorList>
    </citation>
    <scope>NUCLEOTIDE SEQUENCE [LARGE SCALE GENOMIC DNA]</scope>
    <source>
        <strain evidence="3 4">SER00230</strain>
    </source>
</reference>
<feature type="chain" id="PRO_5046426280" evidence="1">
    <location>
        <begin position="24"/>
        <end position="161"/>
    </location>
</feature>
<evidence type="ECO:0000259" key="2">
    <source>
        <dbReference type="Pfam" id="PF00419"/>
    </source>
</evidence>
<evidence type="ECO:0000313" key="3">
    <source>
        <dbReference type="EMBL" id="MBH1931207.1"/>
    </source>
</evidence>
<dbReference type="InterPro" id="IPR036937">
    <property type="entry name" value="Adhesion_dom_fimbrial_sf"/>
</dbReference>
<dbReference type="PANTHER" id="PTHR33420">
    <property type="entry name" value="FIMBRIAL SUBUNIT ELFA-RELATED"/>
    <property type="match status" value="1"/>
</dbReference>
<name>A0ABS0MIM5_SERRU</name>
<evidence type="ECO:0000313" key="4">
    <source>
        <dbReference type="Proteomes" id="UP000624159"/>
    </source>
</evidence>
<organism evidence="3 4">
    <name type="scientific">Serratia rubidaea</name>
    <name type="common">Serratia marinorubra</name>
    <dbReference type="NCBI Taxonomy" id="61652"/>
    <lineage>
        <taxon>Bacteria</taxon>
        <taxon>Pseudomonadati</taxon>
        <taxon>Pseudomonadota</taxon>
        <taxon>Gammaproteobacteria</taxon>
        <taxon>Enterobacterales</taxon>
        <taxon>Yersiniaceae</taxon>
        <taxon>Serratia</taxon>
    </lineage>
</organism>
<protein>
    <submittedName>
        <fullName evidence="3">Fimbrial protein</fullName>
    </submittedName>
</protein>
<dbReference type="PANTHER" id="PTHR33420:SF33">
    <property type="entry name" value="MINOR FIMBRIAL SUBUNIT"/>
    <property type="match status" value="1"/>
</dbReference>
<gene>
    <name evidence="3" type="ORF">I5U13_16260</name>
</gene>
<dbReference type="EMBL" id="JADULK010000008">
    <property type="protein sequence ID" value="MBH1931207.1"/>
    <property type="molecule type" value="Genomic_DNA"/>
</dbReference>
<dbReference type="Pfam" id="PF00419">
    <property type="entry name" value="Fimbrial"/>
    <property type="match status" value="1"/>
</dbReference>
<feature type="domain" description="Fimbrial-type adhesion" evidence="2">
    <location>
        <begin position="29"/>
        <end position="161"/>
    </location>
</feature>
<comment type="caution">
    <text evidence="3">The sequence shown here is derived from an EMBL/GenBank/DDBJ whole genome shotgun (WGS) entry which is preliminary data.</text>
</comment>
<keyword evidence="1" id="KW-0732">Signal</keyword>
<dbReference type="Gene3D" id="2.60.40.1090">
    <property type="entry name" value="Fimbrial-type adhesion domain"/>
    <property type="match status" value="1"/>
</dbReference>
<dbReference type="InterPro" id="IPR008966">
    <property type="entry name" value="Adhesion_dom_sf"/>
</dbReference>